<keyword evidence="1" id="KW-0732">Signal</keyword>
<feature type="chain" id="PRO_5045829221" description="Secreted protein" evidence="1">
    <location>
        <begin position="32"/>
        <end position="99"/>
    </location>
</feature>
<evidence type="ECO:0008006" key="4">
    <source>
        <dbReference type="Google" id="ProtNLM"/>
    </source>
</evidence>
<accession>A0ABN0YTL7</accession>
<evidence type="ECO:0000256" key="1">
    <source>
        <dbReference type="SAM" id="SignalP"/>
    </source>
</evidence>
<feature type="signal peptide" evidence="1">
    <location>
        <begin position="1"/>
        <end position="31"/>
    </location>
</feature>
<dbReference type="EMBL" id="BAAABX010000037">
    <property type="protein sequence ID" value="GAA0409758.1"/>
    <property type="molecule type" value="Genomic_DNA"/>
</dbReference>
<reference evidence="2 3" key="1">
    <citation type="journal article" date="2019" name="Int. J. Syst. Evol. Microbiol.">
        <title>The Global Catalogue of Microorganisms (GCM) 10K type strain sequencing project: providing services to taxonomists for standard genome sequencing and annotation.</title>
        <authorList>
            <consortium name="The Broad Institute Genomics Platform"/>
            <consortium name="The Broad Institute Genome Sequencing Center for Infectious Disease"/>
            <person name="Wu L."/>
            <person name="Ma J."/>
        </authorList>
    </citation>
    <scope>NUCLEOTIDE SEQUENCE [LARGE SCALE GENOMIC DNA]</scope>
    <source>
        <strain evidence="2 3">JCM 4788</strain>
    </source>
</reference>
<keyword evidence="3" id="KW-1185">Reference proteome</keyword>
<comment type="caution">
    <text evidence="2">The sequence shown here is derived from an EMBL/GenBank/DDBJ whole genome shotgun (WGS) entry which is preliminary data.</text>
</comment>
<organism evidence="2 3">
    <name type="scientific">Streptomyces luteireticuli</name>
    <dbReference type="NCBI Taxonomy" id="173858"/>
    <lineage>
        <taxon>Bacteria</taxon>
        <taxon>Bacillati</taxon>
        <taxon>Actinomycetota</taxon>
        <taxon>Actinomycetes</taxon>
        <taxon>Kitasatosporales</taxon>
        <taxon>Streptomycetaceae</taxon>
        <taxon>Streptomyces</taxon>
    </lineage>
</organism>
<evidence type="ECO:0000313" key="3">
    <source>
        <dbReference type="Proteomes" id="UP001500879"/>
    </source>
</evidence>
<evidence type="ECO:0000313" key="2">
    <source>
        <dbReference type="EMBL" id="GAA0409758.1"/>
    </source>
</evidence>
<sequence>MRRVTRRAMAVAGIVLAAGALQLTTTTSAQAADADSPYKCRTFLKSRGYTVGPKVSRACQEIITHGSDPVGWAVGLQTCMVSLKNIGVRPADAADACSW</sequence>
<name>A0ABN0YTL7_9ACTN</name>
<dbReference type="Proteomes" id="UP001500879">
    <property type="component" value="Unassembled WGS sequence"/>
</dbReference>
<protein>
    <recommendedName>
        <fullName evidence="4">Secreted protein</fullName>
    </recommendedName>
</protein>
<proteinExistence type="predicted"/>
<gene>
    <name evidence="2" type="ORF">GCM10010357_33550</name>
</gene>